<dbReference type="Proteomes" id="UP001329825">
    <property type="component" value="Chromosome 6"/>
</dbReference>
<organism evidence="3 4">
    <name type="scientific">Kwoniella shivajii</name>
    <dbReference type="NCBI Taxonomy" id="564305"/>
    <lineage>
        <taxon>Eukaryota</taxon>
        <taxon>Fungi</taxon>
        <taxon>Dikarya</taxon>
        <taxon>Basidiomycota</taxon>
        <taxon>Agaricomycotina</taxon>
        <taxon>Tremellomycetes</taxon>
        <taxon>Tremellales</taxon>
        <taxon>Cryptococcaceae</taxon>
        <taxon>Kwoniella</taxon>
    </lineage>
</organism>
<feature type="coiled-coil region" evidence="1">
    <location>
        <begin position="64"/>
        <end position="91"/>
    </location>
</feature>
<accession>A0ABZ1D0P3</accession>
<sequence>MMPFHQPFVTDGDEDNEWEEINASMFPSTLSGTESTGGAFTLDDSEFSKRDSIAENSAGRSALATAYQRRIKELEKENATLRSENATLKGENKTLFESKTGLDLKLIEAQKKINELTCSLASKRSGHIYVSPSAHDSSRQHNGNMDKFPPGFWDN</sequence>
<proteinExistence type="predicted"/>
<keyword evidence="1" id="KW-0175">Coiled coil</keyword>
<evidence type="ECO:0000313" key="4">
    <source>
        <dbReference type="Proteomes" id="UP001329825"/>
    </source>
</evidence>
<name>A0ABZ1D0P3_9TREE</name>
<feature type="region of interest" description="Disordered" evidence="2">
    <location>
        <begin position="130"/>
        <end position="155"/>
    </location>
</feature>
<evidence type="ECO:0000256" key="1">
    <source>
        <dbReference type="SAM" id="Coils"/>
    </source>
</evidence>
<evidence type="ECO:0000256" key="2">
    <source>
        <dbReference type="SAM" id="MobiDB-lite"/>
    </source>
</evidence>
<reference evidence="3 4" key="1">
    <citation type="submission" date="2024-01" db="EMBL/GenBank/DDBJ databases">
        <title>Comparative genomics of Cryptococcus and Kwoniella reveals pathogenesis evolution and contrasting modes of karyotype evolution via chromosome fusion or intercentromeric recombination.</title>
        <authorList>
            <person name="Coelho M.A."/>
            <person name="David-Palma M."/>
            <person name="Shea T."/>
            <person name="Bowers K."/>
            <person name="McGinley-Smith S."/>
            <person name="Mohammad A.W."/>
            <person name="Gnirke A."/>
            <person name="Yurkov A.M."/>
            <person name="Nowrousian M."/>
            <person name="Sun S."/>
            <person name="Cuomo C.A."/>
            <person name="Heitman J."/>
        </authorList>
    </citation>
    <scope>NUCLEOTIDE SEQUENCE [LARGE SCALE GENOMIC DNA]</scope>
    <source>
        <strain evidence="3">CBS 11374</strain>
    </source>
</reference>
<gene>
    <name evidence="3" type="ORF">IL334_004572</name>
</gene>
<dbReference type="GeneID" id="87956703"/>
<dbReference type="RefSeq" id="XP_062792340.1">
    <property type="nucleotide sequence ID" value="XM_062936289.1"/>
</dbReference>
<protein>
    <recommendedName>
        <fullName evidence="5">BZIP domain-containing protein</fullName>
    </recommendedName>
</protein>
<keyword evidence="4" id="KW-1185">Reference proteome</keyword>
<evidence type="ECO:0000313" key="3">
    <source>
        <dbReference type="EMBL" id="WRT67600.1"/>
    </source>
</evidence>
<evidence type="ECO:0008006" key="5">
    <source>
        <dbReference type="Google" id="ProtNLM"/>
    </source>
</evidence>
<dbReference type="EMBL" id="CP141886">
    <property type="protein sequence ID" value="WRT67600.1"/>
    <property type="molecule type" value="Genomic_DNA"/>
</dbReference>